<name>A0A6P7F576_DIAVI</name>
<feature type="coiled-coil region" evidence="1">
    <location>
        <begin position="59"/>
        <end position="93"/>
    </location>
</feature>
<keyword evidence="1" id="KW-0175">Coiled coil</keyword>
<gene>
    <name evidence="2" type="primary">LOC114326446</name>
</gene>
<organism evidence="2">
    <name type="scientific">Diabrotica virgifera virgifera</name>
    <name type="common">western corn rootworm</name>
    <dbReference type="NCBI Taxonomy" id="50390"/>
    <lineage>
        <taxon>Eukaryota</taxon>
        <taxon>Metazoa</taxon>
        <taxon>Ecdysozoa</taxon>
        <taxon>Arthropoda</taxon>
        <taxon>Hexapoda</taxon>
        <taxon>Insecta</taxon>
        <taxon>Pterygota</taxon>
        <taxon>Neoptera</taxon>
        <taxon>Endopterygota</taxon>
        <taxon>Coleoptera</taxon>
        <taxon>Polyphaga</taxon>
        <taxon>Cucujiformia</taxon>
        <taxon>Chrysomeloidea</taxon>
        <taxon>Chrysomelidae</taxon>
        <taxon>Galerucinae</taxon>
        <taxon>Diabroticina</taxon>
        <taxon>Diabroticites</taxon>
        <taxon>Diabrotica</taxon>
    </lineage>
</organism>
<dbReference type="AlphaFoldDB" id="A0A6P7F576"/>
<dbReference type="RefSeq" id="XP_028130616.1">
    <property type="nucleotide sequence ID" value="XM_028274815.1"/>
</dbReference>
<dbReference type="InParanoid" id="A0A6P7F576"/>
<accession>A0A6P7F576</accession>
<proteinExistence type="predicted"/>
<evidence type="ECO:0000313" key="2">
    <source>
        <dbReference type="RefSeq" id="XP_028130616.1"/>
    </source>
</evidence>
<evidence type="ECO:0000256" key="1">
    <source>
        <dbReference type="SAM" id="Coils"/>
    </source>
</evidence>
<protein>
    <submittedName>
        <fullName evidence="2">Uncharacterized protein LOC114326446 isoform X1</fullName>
    </submittedName>
</protein>
<reference evidence="2" key="1">
    <citation type="submission" date="2025-08" db="UniProtKB">
        <authorList>
            <consortium name="RefSeq"/>
        </authorList>
    </citation>
    <scope>IDENTIFICATION</scope>
    <source>
        <tissue evidence="2">Whole insect</tissue>
    </source>
</reference>
<sequence>MVMKCVLYVFNFYYRENTNKLQPEMSNVLDQIAKQAVEETCDTKFKDIATQTVIENDIVKKAMEQIKNLQTENKKLKELLSREKEEKSTVERIFTEGQLKKLKTKKQIKWSIEDFASAIPLHAAGARSYRLLRKRGYFLSAVGTLRRWDSRC</sequence>